<dbReference type="PANTHER" id="PTHR13046:SF0">
    <property type="entry name" value="CAAX PRENYL PROTEASE 2"/>
    <property type="match status" value="1"/>
</dbReference>
<evidence type="ECO:0000256" key="11">
    <source>
        <dbReference type="SAM" id="MobiDB-lite"/>
    </source>
</evidence>
<feature type="compositionally biased region" description="Low complexity" evidence="11">
    <location>
        <begin position="329"/>
        <end position="340"/>
    </location>
</feature>
<comment type="subcellular location">
    <subcellularLocation>
        <location evidence="1">Endoplasmic reticulum membrane</location>
        <topology evidence="1">Multi-pass membrane protein</topology>
    </subcellularLocation>
</comment>
<feature type="compositionally biased region" description="Acidic residues" evidence="11">
    <location>
        <begin position="343"/>
        <end position="365"/>
    </location>
</feature>
<keyword evidence="6" id="KW-0256">Endoplasmic reticulum</keyword>
<proteinExistence type="inferred from homology"/>
<evidence type="ECO:0000256" key="1">
    <source>
        <dbReference type="ARBA" id="ARBA00004477"/>
    </source>
</evidence>
<evidence type="ECO:0000313" key="14">
    <source>
        <dbReference type="EMBL" id="KAF2097317.1"/>
    </source>
</evidence>
<comment type="catalytic activity">
    <reaction evidence="9">
        <text>Hydrolyzes the peptide bond -P2-(S-farnesyl or geranylgeranyl)C-P1'-P2'-P3'-COOH where P1' and P2' are amino acids with aliphatic sidechains and P3' is any C-terminal residue.</text>
        <dbReference type="EC" id="3.4.26.1"/>
    </reaction>
</comment>
<keyword evidence="15" id="KW-1185">Reference proteome</keyword>
<feature type="region of interest" description="Disordered" evidence="11">
    <location>
        <begin position="325"/>
        <end position="368"/>
    </location>
</feature>
<feature type="domain" description="CAAX prenyl protease 2/Lysostaphin resistance protein A-like" evidence="13">
    <location>
        <begin position="152"/>
        <end position="294"/>
    </location>
</feature>
<sequence>MPPFPVLERLQRLYRQKEVPTGPAISFQTACILSIVFNVLYVAPIYLSPTARPSPVAKRDAPSVIRARIRAITISCVISTLVTYYVVAVYGKNDFKATIALLGWYPIHLTDVARVLLLVAILFAGPLFETGIVEGGWRGWIKGEGAIEVLSSWTGWRNFVAGPITEELIWRSLLIPLHLLASSMYPMNLLPSTFTAMHSESRGQSNIPSSASPLAIRDTRNAILITPLYFGIAHVHHFYEFVLSHPHASITQALIRSLVQFTYTTIFGWFEAYVFVRTGSLLAVIAAHSFCNWLGLPRFWGRLGRETYVSDGRAAVDETLKQSRQLRSTTRAAAKTTTAAPRDDDDDDEDEDSEDVFAPTQDEDPIPVLHAPRGRKVWTVGIGWTIAYYLLLVAGAVGFWKQLGPLTESTNKLAEI</sequence>
<reference evidence="14" key="1">
    <citation type="journal article" date="2020" name="Stud. Mycol.">
        <title>101 Dothideomycetes genomes: a test case for predicting lifestyles and emergence of pathogens.</title>
        <authorList>
            <person name="Haridas S."/>
            <person name="Albert R."/>
            <person name="Binder M."/>
            <person name="Bloem J."/>
            <person name="Labutti K."/>
            <person name="Salamov A."/>
            <person name="Andreopoulos B."/>
            <person name="Baker S."/>
            <person name="Barry K."/>
            <person name="Bills G."/>
            <person name="Bluhm B."/>
            <person name="Cannon C."/>
            <person name="Castanera R."/>
            <person name="Culley D."/>
            <person name="Daum C."/>
            <person name="Ezra D."/>
            <person name="Gonzalez J."/>
            <person name="Henrissat B."/>
            <person name="Kuo A."/>
            <person name="Liang C."/>
            <person name="Lipzen A."/>
            <person name="Lutzoni F."/>
            <person name="Magnuson J."/>
            <person name="Mondo S."/>
            <person name="Nolan M."/>
            <person name="Ohm R."/>
            <person name="Pangilinan J."/>
            <person name="Park H.-J."/>
            <person name="Ramirez L."/>
            <person name="Alfaro M."/>
            <person name="Sun H."/>
            <person name="Tritt A."/>
            <person name="Yoshinaga Y."/>
            <person name="Zwiers L.-H."/>
            <person name="Turgeon B."/>
            <person name="Goodwin S."/>
            <person name="Spatafora J."/>
            <person name="Crous P."/>
            <person name="Grigoriev I."/>
        </authorList>
    </citation>
    <scope>NUCLEOTIDE SEQUENCE</scope>
    <source>
        <strain evidence="14">CBS 133067</strain>
    </source>
</reference>
<comment type="similarity">
    <text evidence="2">Belongs to the peptidase U48 family.</text>
</comment>
<feature type="transmembrane region" description="Helical" evidence="12">
    <location>
        <begin position="377"/>
        <end position="400"/>
    </location>
</feature>
<dbReference type="GO" id="GO:0004222">
    <property type="term" value="F:metalloendopeptidase activity"/>
    <property type="evidence" value="ECO:0007669"/>
    <property type="project" value="InterPro"/>
</dbReference>
<evidence type="ECO:0000256" key="5">
    <source>
        <dbReference type="ARBA" id="ARBA00022801"/>
    </source>
</evidence>
<keyword evidence="8 12" id="KW-0472">Membrane</keyword>
<feature type="transmembrane region" description="Helical" evidence="12">
    <location>
        <begin position="25"/>
        <end position="47"/>
    </location>
</feature>
<evidence type="ECO:0000256" key="12">
    <source>
        <dbReference type="SAM" id="Phobius"/>
    </source>
</evidence>
<feature type="transmembrane region" description="Helical" evidence="12">
    <location>
        <begin position="67"/>
        <end position="87"/>
    </location>
</feature>
<evidence type="ECO:0000256" key="9">
    <source>
        <dbReference type="ARBA" id="ARBA00047280"/>
    </source>
</evidence>
<dbReference type="GO" id="GO:0071586">
    <property type="term" value="P:CAAX-box protein processing"/>
    <property type="evidence" value="ECO:0007669"/>
    <property type="project" value="InterPro"/>
</dbReference>
<evidence type="ECO:0000256" key="10">
    <source>
        <dbReference type="ARBA" id="ARBA00049729"/>
    </source>
</evidence>
<evidence type="ECO:0000256" key="3">
    <source>
        <dbReference type="ARBA" id="ARBA00022670"/>
    </source>
</evidence>
<evidence type="ECO:0000259" key="13">
    <source>
        <dbReference type="Pfam" id="PF02517"/>
    </source>
</evidence>
<evidence type="ECO:0000256" key="8">
    <source>
        <dbReference type="ARBA" id="ARBA00023136"/>
    </source>
</evidence>
<dbReference type="InterPro" id="IPR039731">
    <property type="entry name" value="Rce1"/>
</dbReference>
<dbReference type="OrthoDB" id="271604at2759"/>
<gene>
    <name evidence="14" type="ORF">NA57DRAFT_57908</name>
</gene>
<feature type="transmembrane region" description="Helical" evidence="12">
    <location>
        <begin position="107"/>
        <end position="128"/>
    </location>
</feature>
<dbReference type="InterPro" id="IPR003675">
    <property type="entry name" value="Rce1/LyrA-like_dom"/>
</dbReference>
<dbReference type="Proteomes" id="UP000799772">
    <property type="component" value="Unassembled WGS sequence"/>
</dbReference>
<keyword evidence="4 12" id="KW-0812">Transmembrane</keyword>
<dbReference type="EMBL" id="ML978128">
    <property type="protein sequence ID" value="KAF2097317.1"/>
    <property type="molecule type" value="Genomic_DNA"/>
</dbReference>
<name>A0A9P4M7G4_9PEZI</name>
<dbReference type="Pfam" id="PF02517">
    <property type="entry name" value="Rce1-like"/>
    <property type="match status" value="1"/>
</dbReference>
<keyword evidence="3" id="KW-0645">Protease</keyword>
<evidence type="ECO:0000256" key="6">
    <source>
        <dbReference type="ARBA" id="ARBA00022824"/>
    </source>
</evidence>
<evidence type="ECO:0000256" key="7">
    <source>
        <dbReference type="ARBA" id="ARBA00022989"/>
    </source>
</evidence>
<accession>A0A9P4M7G4</accession>
<comment type="caution">
    <text evidence="14">The sequence shown here is derived from an EMBL/GenBank/DDBJ whole genome shotgun (WGS) entry which is preliminary data.</text>
</comment>
<keyword evidence="7 12" id="KW-1133">Transmembrane helix</keyword>
<protein>
    <recommendedName>
        <fullName evidence="10">intramembrane prenyl-peptidase Rce1</fullName>
        <ecNumber evidence="10">3.4.26.1</ecNumber>
    </recommendedName>
</protein>
<dbReference type="AlphaFoldDB" id="A0A9P4M7G4"/>
<evidence type="ECO:0000313" key="15">
    <source>
        <dbReference type="Proteomes" id="UP000799772"/>
    </source>
</evidence>
<dbReference type="GO" id="GO:0005789">
    <property type="term" value="C:endoplasmic reticulum membrane"/>
    <property type="evidence" value="ECO:0007669"/>
    <property type="project" value="UniProtKB-SubCell"/>
</dbReference>
<dbReference type="EC" id="3.4.26.1" evidence="10"/>
<keyword evidence="5" id="KW-0378">Hydrolase</keyword>
<evidence type="ECO:0000256" key="4">
    <source>
        <dbReference type="ARBA" id="ARBA00022692"/>
    </source>
</evidence>
<dbReference type="PANTHER" id="PTHR13046">
    <property type="entry name" value="PROTEASE U48 CAAX PRENYL PROTEASE RCE1"/>
    <property type="match status" value="1"/>
</dbReference>
<organism evidence="14 15">
    <name type="scientific">Rhizodiscina lignyota</name>
    <dbReference type="NCBI Taxonomy" id="1504668"/>
    <lineage>
        <taxon>Eukaryota</taxon>
        <taxon>Fungi</taxon>
        <taxon>Dikarya</taxon>
        <taxon>Ascomycota</taxon>
        <taxon>Pezizomycotina</taxon>
        <taxon>Dothideomycetes</taxon>
        <taxon>Pleosporomycetidae</taxon>
        <taxon>Aulographales</taxon>
        <taxon>Rhizodiscinaceae</taxon>
        <taxon>Rhizodiscina</taxon>
    </lineage>
</organism>
<evidence type="ECO:0000256" key="2">
    <source>
        <dbReference type="ARBA" id="ARBA00006897"/>
    </source>
</evidence>